<dbReference type="PANTHER" id="PTHR34933">
    <property type="entry name" value="FLAGELLAR L-RING PROTEIN"/>
    <property type="match status" value="1"/>
</dbReference>
<comment type="subunit">
    <text evidence="4 9">The basal body constitutes a major portion of the flagellar organelle and consists of four rings (L,P,S, and M) mounted on a central rod.</text>
</comment>
<evidence type="ECO:0000256" key="4">
    <source>
        <dbReference type="ARBA" id="ARBA00011439"/>
    </source>
</evidence>
<evidence type="ECO:0000313" key="13">
    <source>
        <dbReference type="Proteomes" id="UP000192721"/>
    </source>
</evidence>
<comment type="function">
    <text evidence="1 9">Assembles around the rod to form the L-ring and probably protects the motor/basal body from shearing forces during rotation.</text>
</comment>
<proteinExistence type="inferred from homology"/>
<evidence type="ECO:0000313" key="12">
    <source>
        <dbReference type="EMBL" id="OQS40704.1"/>
    </source>
</evidence>
<keyword evidence="5 9" id="KW-0732">Signal</keyword>
<dbReference type="EMBL" id="MUKV01000010">
    <property type="protein sequence ID" value="OQS40704.1"/>
    <property type="molecule type" value="Genomic_DNA"/>
</dbReference>
<dbReference type="AlphaFoldDB" id="A0A1W0D139"/>
<dbReference type="GO" id="GO:0009427">
    <property type="term" value="C:bacterial-type flagellum basal body, distal rod, L ring"/>
    <property type="evidence" value="ECO:0007669"/>
    <property type="project" value="InterPro"/>
</dbReference>
<keyword evidence="9" id="KW-0449">Lipoprotein</keyword>
<evidence type="ECO:0000256" key="3">
    <source>
        <dbReference type="ARBA" id="ARBA00006929"/>
    </source>
</evidence>
<evidence type="ECO:0000256" key="5">
    <source>
        <dbReference type="ARBA" id="ARBA00022729"/>
    </source>
</evidence>
<evidence type="ECO:0000256" key="1">
    <source>
        <dbReference type="ARBA" id="ARBA00002591"/>
    </source>
</evidence>
<dbReference type="PANTHER" id="PTHR34933:SF3">
    <property type="entry name" value="FLAGELLAR L-RING PROTEIN"/>
    <property type="match status" value="1"/>
</dbReference>
<dbReference type="Pfam" id="PF02107">
    <property type="entry name" value="FlgH"/>
    <property type="match status" value="1"/>
</dbReference>
<protein>
    <recommendedName>
        <fullName evidence="9">Flagellar L-ring protein</fullName>
    </recommendedName>
    <alternativeName>
        <fullName evidence="9">Basal body L-ring protein</fullName>
    </alternativeName>
</protein>
<feature type="signal peptide" evidence="11">
    <location>
        <begin position="1"/>
        <end position="28"/>
    </location>
</feature>
<comment type="similarity">
    <text evidence="3 9">Belongs to the FlgH family.</text>
</comment>
<evidence type="ECO:0000256" key="6">
    <source>
        <dbReference type="ARBA" id="ARBA00023136"/>
    </source>
</evidence>
<reference evidence="12 13" key="1">
    <citation type="submission" date="2017-02" db="EMBL/GenBank/DDBJ databases">
        <title>Chromobacterium haemolyticum H5244.</title>
        <authorList>
            <person name="Gulvik C.A."/>
        </authorList>
    </citation>
    <scope>NUCLEOTIDE SEQUENCE [LARGE SCALE GENOMIC DNA]</scope>
    <source>
        <strain evidence="12 13">H5244</strain>
    </source>
</reference>
<evidence type="ECO:0000256" key="2">
    <source>
        <dbReference type="ARBA" id="ARBA00004370"/>
    </source>
</evidence>
<gene>
    <name evidence="9" type="primary">flgH</name>
    <name evidence="12" type="ORF">B0T45_09940</name>
</gene>
<evidence type="ECO:0000256" key="11">
    <source>
        <dbReference type="SAM" id="SignalP"/>
    </source>
</evidence>
<evidence type="ECO:0000256" key="7">
    <source>
        <dbReference type="ARBA" id="ARBA00023143"/>
    </source>
</evidence>
<dbReference type="PRINTS" id="PR01008">
    <property type="entry name" value="FLGLRINGFLGH"/>
</dbReference>
<accession>A0A1W0D139</accession>
<dbReference type="Proteomes" id="UP000192721">
    <property type="component" value="Unassembled WGS sequence"/>
</dbReference>
<dbReference type="GO" id="GO:0003774">
    <property type="term" value="F:cytoskeletal motor activity"/>
    <property type="evidence" value="ECO:0007669"/>
    <property type="project" value="InterPro"/>
</dbReference>
<feature type="chain" id="PRO_5010701493" description="Flagellar L-ring protein" evidence="11">
    <location>
        <begin position="29"/>
        <end position="232"/>
    </location>
</feature>
<dbReference type="PROSITE" id="PS51257">
    <property type="entry name" value="PROKAR_LIPOPROTEIN"/>
    <property type="match status" value="1"/>
</dbReference>
<keyword evidence="8 9" id="KW-0998">Cell outer membrane</keyword>
<evidence type="ECO:0000256" key="8">
    <source>
        <dbReference type="ARBA" id="ARBA00023237"/>
    </source>
</evidence>
<evidence type="ECO:0000256" key="10">
    <source>
        <dbReference type="SAM" id="MobiDB-lite"/>
    </source>
</evidence>
<dbReference type="HAMAP" id="MF_00415">
    <property type="entry name" value="FlgH"/>
    <property type="match status" value="1"/>
</dbReference>
<keyword evidence="6 9" id="KW-0472">Membrane</keyword>
<dbReference type="GO" id="GO:0071973">
    <property type="term" value="P:bacterial-type flagellum-dependent cell motility"/>
    <property type="evidence" value="ECO:0007669"/>
    <property type="project" value="InterPro"/>
</dbReference>
<feature type="region of interest" description="Disordered" evidence="10">
    <location>
        <begin position="118"/>
        <end position="143"/>
    </location>
</feature>
<name>A0A1W0D139_9NEIS</name>
<comment type="subcellular location">
    <subcellularLocation>
        <location evidence="9">Cell outer membrane</location>
        <topology evidence="9">Lipid-anchor</topology>
    </subcellularLocation>
    <subcellularLocation>
        <location evidence="9">Bacterial flagellum basal body</location>
    </subcellularLocation>
    <subcellularLocation>
        <location evidence="2">Membrane</location>
    </subcellularLocation>
</comment>
<dbReference type="GO" id="GO:0009279">
    <property type="term" value="C:cell outer membrane"/>
    <property type="evidence" value="ECO:0007669"/>
    <property type="project" value="UniProtKB-SubCell"/>
</dbReference>
<keyword evidence="7 9" id="KW-0975">Bacterial flagellum</keyword>
<sequence>MPCCARIALLFAALSALVGCVPPKPLIAGPTSADPTPVPMVQTTPGSLYQPGRYRSYFRDDVPSRVGDSLTVVIQERASSSLSEEARGSRDTRIGNEAGVEMDAPVINRMFGWSPGKKSLSGQLSASGNEKMDGRGSRNNSSSFTSSISVTVVGVLANGYLRVSGEKQVQINEDSEQIRLSGTVNPRDIQPGNLVSSTKVTDVRLEQQTAGNQSLFAKPGWLTRFFMSVLPF</sequence>
<evidence type="ECO:0000256" key="9">
    <source>
        <dbReference type="HAMAP-Rule" id="MF_00415"/>
    </source>
</evidence>
<dbReference type="InterPro" id="IPR000527">
    <property type="entry name" value="Flag_Lring"/>
</dbReference>
<organism evidence="12 13">
    <name type="scientific">Chromobacterium haemolyticum</name>
    <dbReference type="NCBI Taxonomy" id="394935"/>
    <lineage>
        <taxon>Bacteria</taxon>
        <taxon>Pseudomonadati</taxon>
        <taxon>Pseudomonadota</taxon>
        <taxon>Betaproteobacteria</taxon>
        <taxon>Neisseriales</taxon>
        <taxon>Chromobacteriaceae</taxon>
        <taxon>Chromobacterium</taxon>
    </lineage>
</organism>
<comment type="caution">
    <text evidence="12">The sequence shown here is derived from an EMBL/GenBank/DDBJ whole genome shotgun (WGS) entry which is preliminary data.</text>
</comment>